<dbReference type="Gene3D" id="1.25.40.80">
    <property type="match status" value="1"/>
</dbReference>
<name>A0A2C6KH53_9APIC</name>
<dbReference type="EC" id="4.1.99.3" evidence="3"/>
<dbReference type="InterPro" id="IPR006050">
    <property type="entry name" value="DNA_photolyase_N"/>
</dbReference>
<dbReference type="InterPro" id="IPR036134">
    <property type="entry name" value="Crypto/Photolyase_FAD-like_sf"/>
</dbReference>
<evidence type="ECO:0000256" key="7">
    <source>
        <dbReference type="ARBA" id="ARBA00022827"/>
    </source>
</evidence>
<keyword evidence="9" id="KW-0234">DNA repair</keyword>
<accession>A0A2C6KH53</accession>
<dbReference type="Gene3D" id="3.40.50.620">
    <property type="entry name" value="HUPs"/>
    <property type="match status" value="1"/>
</dbReference>
<keyword evidence="6" id="KW-0227">DNA damage</keyword>
<evidence type="ECO:0000256" key="9">
    <source>
        <dbReference type="ARBA" id="ARBA00023204"/>
    </source>
</evidence>
<evidence type="ECO:0000256" key="11">
    <source>
        <dbReference type="ARBA" id="ARBA00031671"/>
    </source>
</evidence>
<evidence type="ECO:0000259" key="14">
    <source>
        <dbReference type="PROSITE" id="PS51645"/>
    </source>
</evidence>
<evidence type="ECO:0000256" key="8">
    <source>
        <dbReference type="ARBA" id="ARBA00023125"/>
    </source>
</evidence>
<dbReference type="GO" id="GO:0000719">
    <property type="term" value="P:photoreactive repair"/>
    <property type="evidence" value="ECO:0007669"/>
    <property type="project" value="TreeGrafter"/>
</dbReference>
<dbReference type="GeneID" id="94433643"/>
<evidence type="ECO:0000313" key="15">
    <source>
        <dbReference type="EMBL" id="PHJ15862.1"/>
    </source>
</evidence>
<proteinExistence type="inferred from homology"/>
<protein>
    <recommendedName>
        <fullName evidence="4">Deoxyribodipyrimidine photo-lyase</fullName>
        <ecNumber evidence="3">4.1.99.3</ecNumber>
    </recommendedName>
    <alternativeName>
        <fullName evidence="11">DNA photolyase</fullName>
    </alternativeName>
</protein>
<evidence type="ECO:0000256" key="5">
    <source>
        <dbReference type="ARBA" id="ARBA00022630"/>
    </source>
</evidence>
<dbReference type="InterPro" id="IPR052219">
    <property type="entry name" value="Photolyase_Class-2"/>
</dbReference>
<dbReference type="EMBL" id="MIGC01007144">
    <property type="protein sequence ID" value="PHJ15862.1"/>
    <property type="molecule type" value="Genomic_DNA"/>
</dbReference>
<feature type="region of interest" description="Disordered" evidence="13">
    <location>
        <begin position="548"/>
        <end position="629"/>
    </location>
</feature>
<comment type="similarity">
    <text evidence="2">Belongs to the DNA photolyase class-2 family.</text>
</comment>
<dbReference type="SUPFAM" id="SSF52425">
    <property type="entry name" value="Cryptochrome/photolyase, N-terminal domain"/>
    <property type="match status" value="1"/>
</dbReference>
<dbReference type="PROSITE" id="PS51645">
    <property type="entry name" value="PHR_CRY_ALPHA_BETA"/>
    <property type="match status" value="1"/>
</dbReference>
<evidence type="ECO:0000256" key="1">
    <source>
        <dbReference type="ARBA" id="ARBA00001974"/>
    </source>
</evidence>
<dbReference type="PANTHER" id="PTHR10211">
    <property type="entry name" value="DEOXYRIBODIPYRIMIDINE PHOTOLYASE"/>
    <property type="match status" value="1"/>
</dbReference>
<sequence>MPLRTQTAGGKDEPAKTTKRRASADQGPAAKVAKKNGGGMQRHTQEESGGVPGGKKDWIKDGPVDQRRVRLLTKDVREPKTDGKVVICYLQRDLRVQDNWALLLAQEAARALNRPLHVVHLLVPDLAFKPTKRHLSFFLEAAREVEQELKQLNIGFDMPFVTSKDPKGKLQNALEKIHEVFTNLQPALAITDFNPMRLPTQVVGLLTRVYEEGLSPLYQVDTHGVVPCWVASDKLETAARTIRPKLQKLMGEFTMPFPKVTRHPVSSIEPLYPLDEDMIMRAMKPEPPEALPFWKPGSKAALQQLKMFATPQNLAKYGESRNDPLADVQSDLSPYIHFGNIAIQRCLMEVLKVKESNKSAAVQKGVESFIDEVVVRSSLCENFVFYNPHYDDIKGAPEWAQETLSKHEKDKREPQYEFKDLEEGRTYDDLWNATQLQLVREGKMHGFLRMYWSKKILEWSKSPQEAINTALKLNDKYHLDGRDPNGVCGCMWSIAGVHDHAFKERPILGKIRFMSYQGCERKFDVKAFIRKYPGAASNAVDAVKEGLLPPAGKPKAEVSQAAKDYEKEKQKMLKSAEENARKTQQSSMLPREKKMAANQGKKSRSQGKQEADDEELGQEDAEEYTEEEQ</sequence>
<dbReference type="FunFam" id="1.10.579.10:FF:000002">
    <property type="entry name" value="Deoxyribodipyrimidine photolyase"/>
    <property type="match status" value="1"/>
</dbReference>
<reference evidence="15 16" key="1">
    <citation type="journal article" date="2017" name="Int. J. Parasitol.">
        <title>The genome of the protozoan parasite Cystoisospora suis and a reverse vaccinology approach to identify vaccine candidates.</title>
        <authorList>
            <person name="Palmieri N."/>
            <person name="Shrestha A."/>
            <person name="Ruttkowski B."/>
            <person name="Beck T."/>
            <person name="Vogl C."/>
            <person name="Tomley F."/>
            <person name="Blake D.P."/>
            <person name="Joachim A."/>
        </authorList>
    </citation>
    <scope>NUCLEOTIDE SEQUENCE [LARGE SCALE GENOMIC DNA]</scope>
    <source>
        <strain evidence="15 16">Wien I</strain>
    </source>
</reference>
<evidence type="ECO:0000256" key="3">
    <source>
        <dbReference type="ARBA" id="ARBA00013149"/>
    </source>
</evidence>
<dbReference type="RefSeq" id="XP_067917594.1">
    <property type="nucleotide sequence ID" value="XM_068070432.1"/>
</dbReference>
<dbReference type="InterPro" id="IPR014729">
    <property type="entry name" value="Rossmann-like_a/b/a_fold"/>
</dbReference>
<evidence type="ECO:0000256" key="10">
    <source>
        <dbReference type="ARBA" id="ARBA00023239"/>
    </source>
</evidence>
<feature type="compositionally biased region" description="Acidic residues" evidence="13">
    <location>
        <begin position="611"/>
        <end position="629"/>
    </location>
</feature>
<evidence type="ECO:0000256" key="4">
    <source>
        <dbReference type="ARBA" id="ARBA00014046"/>
    </source>
</evidence>
<dbReference type="AlphaFoldDB" id="A0A2C6KH53"/>
<evidence type="ECO:0000256" key="12">
    <source>
        <dbReference type="ARBA" id="ARBA00033999"/>
    </source>
</evidence>
<dbReference type="SUPFAM" id="SSF48173">
    <property type="entry name" value="Cryptochrome/photolyase FAD-binding domain"/>
    <property type="match status" value="1"/>
</dbReference>
<dbReference type="VEuPathDB" id="ToxoDB:CSUI_010327"/>
<dbReference type="GO" id="GO:0003904">
    <property type="term" value="F:deoxyribodipyrimidine photo-lyase activity"/>
    <property type="evidence" value="ECO:0007669"/>
    <property type="project" value="UniProtKB-EC"/>
</dbReference>
<dbReference type="Gene3D" id="1.10.579.10">
    <property type="entry name" value="DNA Cyclobutane Dipyrimidine Photolyase, subunit A, domain 3"/>
    <property type="match status" value="1"/>
</dbReference>
<dbReference type="GO" id="GO:0003677">
    <property type="term" value="F:DNA binding"/>
    <property type="evidence" value="ECO:0007669"/>
    <property type="project" value="UniProtKB-KW"/>
</dbReference>
<feature type="domain" description="Photolyase/cryptochrome alpha/beta" evidence="14">
    <location>
        <begin position="84"/>
        <end position="228"/>
    </location>
</feature>
<comment type="catalytic activity">
    <reaction evidence="12">
        <text>cyclobutadipyrimidine (in DNA) = 2 pyrimidine residues (in DNA).</text>
        <dbReference type="EC" id="4.1.99.3"/>
    </reaction>
</comment>
<gene>
    <name evidence="15" type="ORF">CSUI_010327</name>
</gene>
<evidence type="ECO:0000313" key="16">
    <source>
        <dbReference type="Proteomes" id="UP000221165"/>
    </source>
</evidence>
<dbReference type="PANTHER" id="PTHR10211:SF0">
    <property type="entry name" value="DEOXYRIBODIPYRIMIDINE PHOTO-LYASE"/>
    <property type="match status" value="1"/>
</dbReference>
<evidence type="ECO:0000256" key="13">
    <source>
        <dbReference type="SAM" id="MobiDB-lite"/>
    </source>
</evidence>
<dbReference type="Proteomes" id="UP000221165">
    <property type="component" value="Unassembled WGS sequence"/>
</dbReference>
<comment type="cofactor">
    <cofactor evidence="1">
        <name>FAD</name>
        <dbReference type="ChEBI" id="CHEBI:57692"/>
    </cofactor>
</comment>
<keyword evidence="16" id="KW-1185">Reference proteome</keyword>
<evidence type="ECO:0000256" key="6">
    <source>
        <dbReference type="ARBA" id="ARBA00022763"/>
    </source>
</evidence>
<keyword evidence="8" id="KW-0238">DNA-binding</keyword>
<dbReference type="OrthoDB" id="496749at2759"/>
<organism evidence="15 16">
    <name type="scientific">Cystoisospora suis</name>
    <dbReference type="NCBI Taxonomy" id="483139"/>
    <lineage>
        <taxon>Eukaryota</taxon>
        <taxon>Sar</taxon>
        <taxon>Alveolata</taxon>
        <taxon>Apicomplexa</taxon>
        <taxon>Conoidasida</taxon>
        <taxon>Coccidia</taxon>
        <taxon>Eucoccidiorida</taxon>
        <taxon>Eimeriorina</taxon>
        <taxon>Sarcocystidae</taxon>
        <taxon>Cystoisospora</taxon>
    </lineage>
</organism>
<dbReference type="InterPro" id="IPR036155">
    <property type="entry name" value="Crypto/Photolyase_N_sf"/>
</dbReference>
<keyword evidence="7" id="KW-0274">FAD</keyword>
<keyword evidence="5" id="KW-0285">Flavoprotein</keyword>
<evidence type="ECO:0000256" key="2">
    <source>
        <dbReference type="ARBA" id="ARBA00006409"/>
    </source>
</evidence>
<feature type="region of interest" description="Disordered" evidence="13">
    <location>
        <begin position="1"/>
        <end position="61"/>
    </location>
</feature>
<feature type="compositionally biased region" description="Basic and acidic residues" evidence="13">
    <location>
        <begin position="563"/>
        <end position="581"/>
    </location>
</feature>
<keyword evidence="10 15" id="KW-0456">Lyase</keyword>
<dbReference type="Pfam" id="PF00875">
    <property type="entry name" value="DNA_photolyase"/>
    <property type="match status" value="1"/>
</dbReference>
<comment type="caution">
    <text evidence="15">The sequence shown here is derived from an EMBL/GenBank/DDBJ whole genome shotgun (WGS) entry which is preliminary data.</text>
</comment>